<comment type="catalytic activity">
    <reaction evidence="4">
        <text>L-proline + NADP(+) = (S)-1-pyrroline-5-carboxylate + NADPH + 2 H(+)</text>
        <dbReference type="Rhea" id="RHEA:14109"/>
        <dbReference type="ChEBI" id="CHEBI:15378"/>
        <dbReference type="ChEBI" id="CHEBI:17388"/>
        <dbReference type="ChEBI" id="CHEBI:57783"/>
        <dbReference type="ChEBI" id="CHEBI:58349"/>
        <dbReference type="ChEBI" id="CHEBI:60039"/>
        <dbReference type="EC" id="1.5.1.2"/>
    </reaction>
</comment>
<dbReference type="InterPro" id="IPR036291">
    <property type="entry name" value="NAD(P)-bd_dom_sf"/>
</dbReference>
<sequence>MSLADVGPLLLVGAGRMGSAMLEGWIARGLDPDLTFVIEPQPSDRLRELAETRGIHLNPDPAEGPAPDKMVLAVKPQVMDDVLARIAPFASPSTLVISIAAGRTLEGIARHFPTGTPIVRSIPNTPAAIGKGVTVAHANQAVDEDGRRVCTRLLESLGVVEWVDEEQLIDAATAVSGSGPAYAFYLAECLAEAGHAEGLPQDLAARLAAVTVAGAGALMLESGLPASKLRENVTSPNGTTAAALAVLMREEHGLGALMREAVAAAAARSRQLAT</sequence>
<evidence type="ECO:0000256" key="5">
    <source>
        <dbReference type="NCBIfam" id="TIGR00112"/>
    </source>
</evidence>
<feature type="binding site" evidence="6">
    <location>
        <begin position="73"/>
        <end position="76"/>
    </location>
    <ligand>
        <name>NADP(+)</name>
        <dbReference type="ChEBI" id="CHEBI:58349"/>
    </ligand>
</feature>
<keyword evidence="4" id="KW-0641">Proline biosynthesis</keyword>
<dbReference type="HAMAP" id="MF_01925">
    <property type="entry name" value="P5C_reductase"/>
    <property type="match status" value="1"/>
</dbReference>
<dbReference type="GO" id="GO:0055129">
    <property type="term" value="P:L-proline biosynthetic process"/>
    <property type="evidence" value="ECO:0007669"/>
    <property type="project" value="UniProtKB-UniRule"/>
</dbReference>
<comment type="catalytic activity">
    <reaction evidence="4">
        <text>L-proline + NAD(+) = (S)-1-pyrroline-5-carboxylate + NADH + 2 H(+)</text>
        <dbReference type="Rhea" id="RHEA:14105"/>
        <dbReference type="ChEBI" id="CHEBI:15378"/>
        <dbReference type="ChEBI" id="CHEBI:17388"/>
        <dbReference type="ChEBI" id="CHEBI:57540"/>
        <dbReference type="ChEBI" id="CHEBI:57945"/>
        <dbReference type="ChEBI" id="CHEBI:60039"/>
        <dbReference type="EC" id="1.5.1.2"/>
    </reaction>
</comment>
<dbReference type="PANTHER" id="PTHR11645:SF0">
    <property type="entry name" value="PYRROLINE-5-CARBOXYLATE REDUCTASE 3"/>
    <property type="match status" value="1"/>
</dbReference>
<dbReference type="Proteomes" id="UP000017819">
    <property type="component" value="Unassembled WGS sequence"/>
</dbReference>
<evidence type="ECO:0000256" key="3">
    <source>
        <dbReference type="ARBA" id="ARBA00023002"/>
    </source>
</evidence>
<evidence type="ECO:0000256" key="6">
    <source>
        <dbReference type="PIRSR" id="PIRSR000193-1"/>
    </source>
</evidence>
<dbReference type="AlphaFoldDB" id="V4QTV9"/>
<comment type="pathway">
    <text evidence="4">Amino-acid biosynthesis; L-proline biosynthesis; L-proline from L-glutamate 5-semialdehyde: step 1/1.</text>
</comment>
<dbReference type="InterPro" id="IPR029036">
    <property type="entry name" value="P5CR_dimer"/>
</dbReference>
<keyword evidence="3 4" id="KW-0560">Oxidoreductase</keyword>
<dbReference type="EMBL" id="AWXZ01000039">
    <property type="protein sequence ID" value="ESR23212.1"/>
    <property type="molecule type" value="Genomic_DNA"/>
</dbReference>
<keyword evidence="10" id="KW-1185">Reference proteome</keyword>
<dbReference type="STRING" id="631454.N177_3280"/>
<dbReference type="Pfam" id="PF03807">
    <property type="entry name" value="F420_oxidored"/>
    <property type="match status" value="1"/>
</dbReference>
<gene>
    <name evidence="4" type="primary">proC</name>
    <name evidence="9" type="ORF">N177_3280</name>
</gene>
<dbReference type="InterPro" id="IPR028939">
    <property type="entry name" value="P5C_Rdtase_cat_N"/>
</dbReference>
<evidence type="ECO:0000313" key="10">
    <source>
        <dbReference type="Proteomes" id="UP000017819"/>
    </source>
</evidence>
<dbReference type="RefSeq" id="WP_023433399.1">
    <property type="nucleotide sequence ID" value="NZ_AWXZ01000039.1"/>
</dbReference>
<evidence type="ECO:0000313" key="9">
    <source>
        <dbReference type="EMBL" id="ESR23212.1"/>
    </source>
</evidence>
<proteinExistence type="inferred from homology"/>
<feature type="domain" description="Pyrroline-5-carboxylate reductase catalytic N-terminal" evidence="7">
    <location>
        <begin position="11"/>
        <end position="102"/>
    </location>
</feature>
<dbReference type="OrthoDB" id="9805754at2"/>
<dbReference type="SUPFAM" id="SSF48179">
    <property type="entry name" value="6-phosphogluconate dehydrogenase C-terminal domain-like"/>
    <property type="match status" value="1"/>
</dbReference>
<name>V4QTV9_9HYPH</name>
<evidence type="ECO:0000259" key="7">
    <source>
        <dbReference type="Pfam" id="PF03807"/>
    </source>
</evidence>
<evidence type="ECO:0000259" key="8">
    <source>
        <dbReference type="Pfam" id="PF14748"/>
    </source>
</evidence>
<evidence type="ECO:0000256" key="4">
    <source>
        <dbReference type="HAMAP-Rule" id="MF_01925"/>
    </source>
</evidence>
<evidence type="ECO:0000256" key="2">
    <source>
        <dbReference type="ARBA" id="ARBA00022857"/>
    </source>
</evidence>
<dbReference type="Pfam" id="PF14748">
    <property type="entry name" value="P5CR_dimer"/>
    <property type="match status" value="1"/>
</dbReference>
<dbReference type="Gene3D" id="3.40.50.720">
    <property type="entry name" value="NAD(P)-binding Rossmann-like Domain"/>
    <property type="match status" value="1"/>
</dbReference>
<dbReference type="GO" id="GO:0005737">
    <property type="term" value="C:cytoplasm"/>
    <property type="evidence" value="ECO:0007669"/>
    <property type="project" value="UniProtKB-SubCell"/>
</dbReference>
<accession>V4QTV9</accession>
<dbReference type="NCBIfam" id="TIGR00112">
    <property type="entry name" value="proC"/>
    <property type="match status" value="1"/>
</dbReference>
<dbReference type="EC" id="1.5.1.2" evidence="4 5"/>
<protein>
    <recommendedName>
        <fullName evidence="4 5">Pyrroline-5-carboxylate reductase</fullName>
        <shortName evidence="4">P5C reductase</shortName>
        <shortName evidence="4">P5CR</shortName>
        <ecNumber evidence="4 5">1.5.1.2</ecNumber>
    </recommendedName>
    <alternativeName>
        <fullName evidence="4">PCA reductase</fullName>
    </alternativeName>
</protein>
<dbReference type="InterPro" id="IPR000304">
    <property type="entry name" value="Pyrroline-COOH_reductase"/>
</dbReference>
<comment type="caution">
    <text evidence="9">The sequence shown here is derived from an EMBL/GenBank/DDBJ whole genome shotgun (WGS) entry which is preliminary data.</text>
</comment>
<dbReference type="eggNOG" id="COG0345">
    <property type="taxonomic scope" value="Bacteria"/>
</dbReference>
<dbReference type="GO" id="GO:0004735">
    <property type="term" value="F:pyrroline-5-carboxylate reductase activity"/>
    <property type="evidence" value="ECO:0007669"/>
    <property type="project" value="UniProtKB-UniRule"/>
</dbReference>
<dbReference type="SUPFAM" id="SSF51735">
    <property type="entry name" value="NAD(P)-binding Rossmann-fold domains"/>
    <property type="match status" value="1"/>
</dbReference>
<dbReference type="PIRSF" id="PIRSF000193">
    <property type="entry name" value="Pyrrol-5-carb_rd"/>
    <property type="match status" value="1"/>
</dbReference>
<dbReference type="PANTHER" id="PTHR11645">
    <property type="entry name" value="PYRROLINE-5-CARBOXYLATE REDUCTASE"/>
    <property type="match status" value="1"/>
</dbReference>
<keyword evidence="4" id="KW-0963">Cytoplasm</keyword>
<comment type="similarity">
    <text evidence="1 4">Belongs to the pyrroline-5-carboxylate reductase family.</text>
</comment>
<organism evidence="9 10">
    <name type="scientific">Lutibaculum baratangense AMV1</name>
    <dbReference type="NCBI Taxonomy" id="631454"/>
    <lineage>
        <taxon>Bacteria</taxon>
        <taxon>Pseudomonadati</taxon>
        <taxon>Pseudomonadota</taxon>
        <taxon>Alphaproteobacteria</taxon>
        <taxon>Hyphomicrobiales</taxon>
        <taxon>Tepidamorphaceae</taxon>
        <taxon>Lutibaculum</taxon>
    </lineage>
</organism>
<dbReference type="InterPro" id="IPR008927">
    <property type="entry name" value="6-PGluconate_DH-like_C_sf"/>
</dbReference>
<dbReference type="FunFam" id="1.10.3730.10:FF:000001">
    <property type="entry name" value="Pyrroline-5-carboxylate reductase"/>
    <property type="match status" value="1"/>
</dbReference>
<feature type="domain" description="Pyrroline-5-carboxylate reductase dimerisation" evidence="8">
    <location>
        <begin position="166"/>
        <end position="272"/>
    </location>
</feature>
<reference evidence="9 10" key="1">
    <citation type="journal article" date="2014" name="Genome Announc.">
        <title>Draft Genome Sequence of Lutibaculum baratangense Strain AMV1T, Isolated from a Mud Volcano in Andamans, India.</title>
        <authorList>
            <person name="Singh A."/>
            <person name="Sreenivas A."/>
            <person name="Sathyanarayana Reddy G."/>
            <person name="Pinnaka A.K."/>
            <person name="Shivaji S."/>
        </authorList>
    </citation>
    <scope>NUCLEOTIDE SEQUENCE [LARGE SCALE GENOMIC DNA]</scope>
    <source>
        <strain evidence="9 10">AMV1</strain>
    </source>
</reference>
<dbReference type="Gene3D" id="1.10.3730.10">
    <property type="entry name" value="ProC C-terminal domain-like"/>
    <property type="match status" value="1"/>
</dbReference>
<keyword evidence="4" id="KW-0028">Amino-acid biosynthesis</keyword>
<keyword evidence="2 4" id="KW-0521">NADP</keyword>
<comment type="subcellular location">
    <subcellularLocation>
        <location evidence="4">Cytoplasm</location>
    </subcellularLocation>
</comment>
<dbReference type="UniPathway" id="UPA00098">
    <property type="reaction ID" value="UER00361"/>
</dbReference>
<evidence type="ECO:0000256" key="1">
    <source>
        <dbReference type="ARBA" id="ARBA00005525"/>
    </source>
</evidence>
<comment type="function">
    <text evidence="4">Catalyzes the reduction of 1-pyrroline-5-carboxylate (PCA) to L-proline.</text>
</comment>
<dbReference type="PATRIC" id="fig|631454.5.peg.3240"/>